<dbReference type="PROSITE" id="PS00191">
    <property type="entry name" value="CYTOCHROME_B5_1"/>
    <property type="match status" value="1"/>
</dbReference>
<feature type="chain" id="PRO_5013226204" evidence="2">
    <location>
        <begin position="19"/>
        <end position="1237"/>
    </location>
</feature>
<protein>
    <submittedName>
        <fullName evidence="3">Uncharacterized protein</fullName>
    </submittedName>
</protein>
<dbReference type="GO" id="GO:0020037">
    <property type="term" value="F:heme binding"/>
    <property type="evidence" value="ECO:0007669"/>
    <property type="project" value="InterPro"/>
</dbReference>
<dbReference type="InterPro" id="IPR018506">
    <property type="entry name" value="Cyt_B5_heme-BS"/>
</dbReference>
<gene>
    <name evidence="3" type="ORF">AK812_SmicGene26755</name>
</gene>
<dbReference type="InterPro" id="IPR027417">
    <property type="entry name" value="P-loop_NTPase"/>
</dbReference>
<feature type="signal peptide" evidence="2">
    <location>
        <begin position="1"/>
        <end position="18"/>
    </location>
</feature>
<evidence type="ECO:0000313" key="3">
    <source>
        <dbReference type="EMBL" id="OLP91525.1"/>
    </source>
</evidence>
<feature type="compositionally biased region" description="Basic residues" evidence="1">
    <location>
        <begin position="942"/>
        <end position="953"/>
    </location>
</feature>
<feature type="compositionally biased region" description="Low complexity" evidence="1">
    <location>
        <begin position="460"/>
        <end position="487"/>
    </location>
</feature>
<reference evidence="3 4" key="1">
    <citation type="submission" date="2016-02" db="EMBL/GenBank/DDBJ databases">
        <title>Genome analysis of coral dinoflagellate symbionts highlights evolutionary adaptations to a symbiotic lifestyle.</title>
        <authorList>
            <person name="Aranda M."/>
            <person name="Li Y."/>
            <person name="Liew Y.J."/>
            <person name="Baumgarten S."/>
            <person name="Simakov O."/>
            <person name="Wilson M."/>
            <person name="Piel J."/>
            <person name="Ashoor H."/>
            <person name="Bougouffa S."/>
            <person name="Bajic V.B."/>
            <person name="Ryu T."/>
            <person name="Ravasi T."/>
            <person name="Bayer T."/>
            <person name="Micklem G."/>
            <person name="Kim H."/>
            <person name="Bhak J."/>
            <person name="Lajeunesse T.C."/>
            <person name="Voolstra C.R."/>
        </authorList>
    </citation>
    <scope>NUCLEOTIDE SEQUENCE [LARGE SCALE GENOMIC DNA]</scope>
    <source>
        <strain evidence="3 4">CCMP2467</strain>
    </source>
</reference>
<keyword evidence="2" id="KW-0732">Signal</keyword>
<feature type="region of interest" description="Disordered" evidence="1">
    <location>
        <begin position="451"/>
        <end position="512"/>
    </location>
</feature>
<comment type="caution">
    <text evidence="3">The sequence shown here is derived from an EMBL/GenBank/DDBJ whole genome shotgun (WGS) entry which is preliminary data.</text>
</comment>
<dbReference type="Proteomes" id="UP000186817">
    <property type="component" value="Unassembled WGS sequence"/>
</dbReference>
<name>A0A1Q9D8L5_SYMMI</name>
<keyword evidence="4" id="KW-1185">Reference proteome</keyword>
<dbReference type="EMBL" id="LSRX01000661">
    <property type="protein sequence ID" value="OLP91525.1"/>
    <property type="molecule type" value="Genomic_DNA"/>
</dbReference>
<evidence type="ECO:0000313" key="4">
    <source>
        <dbReference type="Proteomes" id="UP000186817"/>
    </source>
</evidence>
<dbReference type="OrthoDB" id="425315at2759"/>
<accession>A0A1Q9D8L5</accession>
<organism evidence="3 4">
    <name type="scientific">Symbiodinium microadriaticum</name>
    <name type="common">Dinoflagellate</name>
    <name type="synonym">Zooxanthella microadriatica</name>
    <dbReference type="NCBI Taxonomy" id="2951"/>
    <lineage>
        <taxon>Eukaryota</taxon>
        <taxon>Sar</taxon>
        <taxon>Alveolata</taxon>
        <taxon>Dinophyceae</taxon>
        <taxon>Suessiales</taxon>
        <taxon>Symbiodiniaceae</taxon>
        <taxon>Symbiodinium</taxon>
    </lineage>
</organism>
<dbReference type="Gene3D" id="3.40.50.300">
    <property type="entry name" value="P-loop containing nucleotide triphosphate hydrolases"/>
    <property type="match status" value="1"/>
</dbReference>
<sequence>MAASLWLLRLLWLVPGRALPAWNQAIEMFRVTRATGQIEFIDNGLYDGPSSKLPLQVVALFGTTSGGKSTTCRFLSCSMGVPTNFPSSTIGPQHEPTRGLWGSPVVDADGKHYIILDIEGFDNSEQDQKVAEAVLKLLALLSEVTSVFVQVRRTPTIQASDLEYIASFVSQVRSTLLKRPVATRGDAGPNDNFPALLIAHVMPVHLSHDEQEAKAVEITRQALASQPEVIKTVSENYIELVHKEGLGLHFDYLTIYELPMFEKLQRHMDTAETPDDLLEKVRNLVDFNKEESSPKYKAGQTFLDDIDLLRDKIWNVSRARIDGRGRAITPQTFRQLLKWGVEEMNKIGPLSNVYLWEKIAIDACTKQLQDKIDALEARLKAVMEGKSGGLAEAMSDATRELDDFFEGLNLRPSGKAREACERMKASTWALVVVPFKDQVLLEVDQRFHEAEQQAEDARRQATAARQQADAARHQASAARQQADAAQQPMKQDERRRKQKGAPSTKGKQGGRITFSTTFLGMRQLEFDLVEARAQLHMARDWPSPPGLQTETSKLRESIYRLVSDDSNATVETLEELWRHATKTQKLDLRAGSFLFISTRVEVEALHRQPDAAVSPVWTAEDLADADFAIDGFIPAHPGGRLIWSAVGQDEDVKLCAFCRLFSIFSLTGDSCFNAAAFLQSTETSGILRGCIISCFVFMQCSVTTCWTTTKEIFTMLSTCMNGASQVLEPPASKAKLLERCKDVASWWAEDFVLQQLSTTANLRFTSAAARLLDFLMLGLPYTEIGYFEAFLKVLEDELRYLAKPEAGMSRRAAELKKAEAMHGELHKEREDVFRALARALAPGLNARDLAAVTVHTAEQEDETVERPDGGGKSLQAEGYLGQVFEALRDRSPLPTAPVQWDRQDVVNCLRTLVGAWAPLRVELHDSLSGVEVFPQQKESRSQKKQKKKQKKHKEQPAEAEIELKLVFLPGCGELHGVVGQKCSKEQVQALKSKREELLEQCREDYCLLETFHGGQGRYSRAELLCEQRSWWGMRCKIGREALLAALWVGSASASSEYLAALCPSETCNEMSHPLLDFDQDTRECVCRSHPCWDDNGQLHTCRGQSGFPYLAFFYNEKKELQCECSSFPHYSSLYISRDLCAGHRCLDPAHPVLDYDDAKDECVCRSHPCWNDKGRSHKCDKPQFPILKFRHEEVNGRLKNVCECSISMEKDQSVPIMPFDKPGADPNEEEFEEDEDL</sequence>
<feature type="region of interest" description="Disordered" evidence="1">
    <location>
        <begin position="1215"/>
        <end position="1237"/>
    </location>
</feature>
<dbReference type="SUPFAM" id="SSF52540">
    <property type="entry name" value="P-loop containing nucleoside triphosphate hydrolases"/>
    <property type="match status" value="1"/>
</dbReference>
<evidence type="ECO:0000256" key="1">
    <source>
        <dbReference type="SAM" id="MobiDB-lite"/>
    </source>
</evidence>
<proteinExistence type="predicted"/>
<dbReference type="AlphaFoldDB" id="A0A1Q9D8L5"/>
<evidence type="ECO:0000256" key="2">
    <source>
        <dbReference type="SAM" id="SignalP"/>
    </source>
</evidence>
<feature type="region of interest" description="Disordered" evidence="1">
    <location>
        <begin position="932"/>
        <end position="956"/>
    </location>
</feature>
<feature type="compositionally biased region" description="Acidic residues" evidence="1">
    <location>
        <begin position="1226"/>
        <end position="1237"/>
    </location>
</feature>